<evidence type="ECO:0000313" key="3">
    <source>
        <dbReference type="Proteomes" id="UP000799770"/>
    </source>
</evidence>
<accession>A0A6A5ZH49</accession>
<sequence length="133" mass="14349">MSRQHRRQRVGFCCPSLTVCCSCAHAFGAPASANEARNSAVGSRGESARRGQTAARVAQVSTHLLPEPGRSDPRLENYALTLPSSRVTSLAACKRPSWQNRPSESRSQNRYPHGGRFEASSTSFFVPAMGATV</sequence>
<evidence type="ECO:0000313" key="2">
    <source>
        <dbReference type="EMBL" id="KAF2117711.1"/>
    </source>
</evidence>
<feature type="region of interest" description="Disordered" evidence="1">
    <location>
        <begin position="32"/>
        <end position="53"/>
    </location>
</feature>
<reference evidence="2" key="1">
    <citation type="journal article" date="2020" name="Stud. Mycol.">
        <title>101 Dothideomycetes genomes: a test case for predicting lifestyles and emergence of pathogens.</title>
        <authorList>
            <person name="Haridas S."/>
            <person name="Albert R."/>
            <person name="Binder M."/>
            <person name="Bloem J."/>
            <person name="Labutti K."/>
            <person name="Salamov A."/>
            <person name="Andreopoulos B."/>
            <person name="Baker S."/>
            <person name="Barry K."/>
            <person name="Bills G."/>
            <person name="Bluhm B."/>
            <person name="Cannon C."/>
            <person name="Castanera R."/>
            <person name="Culley D."/>
            <person name="Daum C."/>
            <person name="Ezra D."/>
            <person name="Gonzalez J."/>
            <person name="Henrissat B."/>
            <person name="Kuo A."/>
            <person name="Liang C."/>
            <person name="Lipzen A."/>
            <person name="Lutzoni F."/>
            <person name="Magnuson J."/>
            <person name="Mondo S."/>
            <person name="Nolan M."/>
            <person name="Ohm R."/>
            <person name="Pangilinan J."/>
            <person name="Park H.-J."/>
            <person name="Ramirez L."/>
            <person name="Alfaro M."/>
            <person name="Sun H."/>
            <person name="Tritt A."/>
            <person name="Yoshinaga Y."/>
            <person name="Zwiers L.-H."/>
            <person name="Turgeon B."/>
            <person name="Goodwin S."/>
            <person name="Spatafora J."/>
            <person name="Crous P."/>
            <person name="Grigoriev I."/>
        </authorList>
    </citation>
    <scope>NUCLEOTIDE SEQUENCE</scope>
    <source>
        <strain evidence="2">CBS 627.86</strain>
    </source>
</reference>
<feature type="compositionally biased region" description="Polar residues" evidence="1">
    <location>
        <begin position="97"/>
        <end position="110"/>
    </location>
</feature>
<proteinExistence type="predicted"/>
<organism evidence="2 3">
    <name type="scientific">Lophiotrema nucula</name>
    <dbReference type="NCBI Taxonomy" id="690887"/>
    <lineage>
        <taxon>Eukaryota</taxon>
        <taxon>Fungi</taxon>
        <taxon>Dikarya</taxon>
        <taxon>Ascomycota</taxon>
        <taxon>Pezizomycotina</taxon>
        <taxon>Dothideomycetes</taxon>
        <taxon>Pleosporomycetidae</taxon>
        <taxon>Pleosporales</taxon>
        <taxon>Lophiotremataceae</taxon>
        <taxon>Lophiotrema</taxon>
    </lineage>
</organism>
<feature type="region of interest" description="Disordered" evidence="1">
    <location>
        <begin position="93"/>
        <end position="116"/>
    </location>
</feature>
<name>A0A6A5ZH49_9PLEO</name>
<evidence type="ECO:0000256" key="1">
    <source>
        <dbReference type="SAM" id="MobiDB-lite"/>
    </source>
</evidence>
<gene>
    <name evidence="2" type="ORF">BDV96DRAFT_630252</name>
</gene>
<dbReference type="AlphaFoldDB" id="A0A6A5ZH49"/>
<keyword evidence="3" id="KW-1185">Reference proteome</keyword>
<dbReference type="Proteomes" id="UP000799770">
    <property type="component" value="Unassembled WGS sequence"/>
</dbReference>
<protein>
    <submittedName>
        <fullName evidence="2">Uncharacterized protein</fullName>
    </submittedName>
</protein>
<dbReference type="EMBL" id="ML977318">
    <property type="protein sequence ID" value="KAF2117711.1"/>
    <property type="molecule type" value="Genomic_DNA"/>
</dbReference>